<protein>
    <recommendedName>
        <fullName evidence="3">DUF1456 domain-containing protein</fullName>
    </recommendedName>
</protein>
<gene>
    <name evidence="1" type="ORF">ALO91_04347</name>
</gene>
<comment type="caution">
    <text evidence="1">The sequence shown here is derived from an EMBL/GenBank/DDBJ whole genome shotgun (WGS) entry which is preliminary data.</text>
</comment>
<dbReference type="PANTHER" id="PTHR37805">
    <property type="entry name" value="CYTOPLASMIC PROTEIN-RELATED"/>
    <property type="match status" value="1"/>
</dbReference>
<dbReference type="Proteomes" id="UP000050297">
    <property type="component" value="Unassembled WGS sequence"/>
</dbReference>
<reference evidence="1 2" key="1">
    <citation type="submission" date="2015-09" db="EMBL/GenBank/DDBJ databases">
        <title>Genome announcement of multiple Pseudomonas syringae strains.</title>
        <authorList>
            <person name="Thakur S."/>
            <person name="Wang P.W."/>
            <person name="Gong Y."/>
            <person name="Weir B.S."/>
            <person name="Guttman D.S."/>
        </authorList>
    </citation>
    <scope>NUCLEOTIDE SEQUENCE [LARGE SCALE GENOMIC DNA]</scope>
    <source>
        <strain evidence="1 2">ICMP2802</strain>
    </source>
</reference>
<sequence>MTTVMRCPTTYQETRLMMNNDVLRSVRYMLDISDSKIVEITALTGFEVSKSDVIAFMKKEEEEGYLDCSDEIMAHFLDGLVYFKRGKDDSRPPQAIDLPITNNIVLKKLRVAFELKEDDMHAILKSVDFPVSKPELSALFRKVGHTNYRACGDQLLRNFLKGLTLRVRG</sequence>
<dbReference type="PATRIC" id="fig|199198.5.peg.6249"/>
<accession>A0A0P9GNK9</accession>
<proteinExistence type="predicted"/>
<dbReference type="PANTHER" id="PTHR37805:SF1">
    <property type="entry name" value="CYTOPLASMIC PROTEIN"/>
    <property type="match status" value="1"/>
</dbReference>
<name>A0A0P9GNK9_PSESX</name>
<evidence type="ECO:0000313" key="2">
    <source>
        <dbReference type="Proteomes" id="UP000050297"/>
    </source>
</evidence>
<dbReference type="Pfam" id="PF07308">
    <property type="entry name" value="DUF1456"/>
    <property type="match status" value="2"/>
</dbReference>
<evidence type="ECO:0000313" key="1">
    <source>
        <dbReference type="EMBL" id="KPW08625.1"/>
    </source>
</evidence>
<dbReference type="InterPro" id="IPR009921">
    <property type="entry name" value="YehS-like"/>
</dbReference>
<organism evidence="1 2">
    <name type="scientific">Pseudomonas syringae pv. aceris</name>
    <dbReference type="NCBI Taxonomy" id="199198"/>
    <lineage>
        <taxon>Bacteria</taxon>
        <taxon>Pseudomonadati</taxon>
        <taxon>Pseudomonadota</taxon>
        <taxon>Gammaproteobacteria</taxon>
        <taxon>Pseudomonadales</taxon>
        <taxon>Pseudomonadaceae</taxon>
        <taxon>Pseudomonas</taxon>
        <taxon>Pseudomonas syringae</taxon>
    </lineage>
</organism>
<dbReference type="AlphaFoldDB" id="A0A0P9GNK9"/>
<dbReference type="EMBL" id="LJPM01000604">
    <property type="protein sequence ID" value="KPW08625.1"/>
    <property type="molecule type" value="Genomic_DNA"/>
</dbReference>
<evidence type="ECO:0008006" key="3">
    <source>
        <dbReference type="Google" id="ProtNLM"/>
    </source>
</evidence>